<comment type="subcellular location">
    <subcellularLocation>
        <location evidence="1">Cytoplasm</location>
    </subcellularLocation>
    <subcellularLocation>
        <location evidence="2">Nucleus</location>
        <location evidence="2">Nucleolus</location>
    </subcellularLocation>
</comment>
<dbReference type="GO" id="GO:0000177">
    <property type="term" value="C:cytoplasmic exosome (RNase complex)"/>
    <property type="evidence" value="ECO:0007669"/>
    <property type="project" value="TreeGrafter"/>
</dbReference>
<evidence type="ECO:0000256" key="5">
    <source>
        <dbReference type="ARBA" id="ARBA00022552"/>
    </source>
</evidence>
<dbReference type="CDD" id="cd22526">
    <property type="entry name" value="KH-I_Rrp40"/>
    <property type="match status" value="1"/>
</dbReference>
<evidence type="ECO:0000259" key="10">
    <source>
        <dbReference type="Pfam" id="PF15985"/>
    </source>
</evidence>
<dbReference type="GO" id="GO:0034475">
    <property type="term" value="P:U4 snRNA 3'-end processing"/>
    <property type="evidence" value="ECO:0007669"/>
    <property type="project" value="TreeGrafter"/>
</dbReference>
<dbReference type="InterPro" id="IPR037319">
    <property type="entry name" value="Rrp40_S1"/>
</dbReference>
<sequence>MEKAGQVVMPGEVIGKVDPAKTTKIGIGVIQNQENLIATKCGILRSKGNHVWVDNRQKRYVPVMEDMVLGVVLEKHVENAKVDLGSAVPAVLPMLAFEGATRKNRPNLQVGTVVYARVVVANKDMEPELVCTAATGKAEGFGILAGGYMVKCSLSLARQLLSPDCVVLQEIGKSMPFEIAVGQNGRVWVHSNSSVQTMLIANAILNCEFLSPAQTRDMVQQLLKKAAALKTEK</sequence>
<dbReference type="GO" id="GO:0005730">
    <property type="term" value="C:nucleolus"/>
    <property type="evidence" value="ECO:0007669"/>
    <property type="project" value="UniProtKB-SubCell"/>
</dbReference>
<evidence type="ECO:0000313" key="12">
    <source>
        <dbReference type="Proteomes" id="UP000011083"/>
    </source>
</evidence>
<gene>
    <name evidence="11" type="ORF">ACA1_073070</name>
</gene>
<keyword evidence="5" id="KW-0698">rRNA processing</keyword>
<dbReference type="FunFam" id="3.30.1370.10:FF:000038">
    <property type="entry name" value="exosome complex component RRP40"/>
    <property type="match status" value="1"/>
</dbReference>
<dbReference type="PANTHER" id="PTHR21321:SF1">
    <property type="entry name" value="EXOSOME COMPLEX COMPONENT RRP40"/>
    <property type="match status" value="1"/>
</dbReference>
<name>L8HG23_ACACF</name>
<dbReference type="GO" id="GO:0071034">
    <property type="term" value="P:CUT catabolic process"/>
    <property type="evidence" value="ECO:0007669"/>
    <property type="project" value="TreeGrafter"/>
</dbReference>
<dbReference type="PANTHER" id="PTHR21321">
    <property type="entry name" value="PNAS-3 RELATED"/>
    <property type="match status" value="1"/>
</dbReference>
<feature type="domain" description="K Homology" evidence="10">
    <location>
        <begin position="147"/>
        <end position="193"/>
    </location>
</feature>
<comment type="similarity">
    <text evidence="3">Belongs to the RRP40 family.</text>
</comment>
<dbReference type="KEGG" id="acan:ACA1_073070"/>
<evidence type="ECO:0000256" key="1">
    <source>
        <dbReference type="ARBA" id="ARBA00004496"/>
    </source>
</evidence>
<proteinExistence type="inferred from homology"/>
<dbReference type="AlphaFoldDB" id="L8HG23"/>
<reference evidence="11 12" key="1">
    <citation type="journal article" date="2013" name="Genome Biol.">
        <title>Genome of Acanthamoeba castellanii highlights extensive lateral gene transfer and early evolution of tyrosine kinase signaling.</title>
        <authorList>
            <person name="Clarke M."/>
            <person name="Lohan A.J."/>
            <person name="Liu B."/>
            <person name="Lagkouvardos I."/>
            <person name="Roy S."/>
            <person name="Zafar N."/>
            <person name="Bertelli C."/>
            <person name="Schilde C."/>
            <person name="Kianianmomeni A."/>
            <person name="Burglin T.R."/>
            <person name="Frech C."/>
            <person name="Turcotte B."/>
            <person name="Kopec K.O."/>
            <person name="Synnott J.M."/>
            <person name="Choo C."/>
            <person name="Paponov I."/>
            <person name="Finkler A."/>
            <person name="Soon Heng Tan C."/>
            <person name="Hutchins A.P."/>
            <person name="Weinmeier T."/>
            <person name="Rattei T."/>
            <person name="Chu J.S."/>
            <person name="Gimenez G."/>
            <person name="Irimia M."/>
            <person name="Rigden D.J."/>
            <person name="Fitzpatrick D.A."/>
            <person name="Lorenzo-Morales J."/>
            <person name="Bateman A."/>
            <person name="Chiu C.H."/>
            <person name="Tang P."/>
            <person name="Hegemann P."/>
            <person name="Fromm H."/>
            <person name="Raoult D."/>
            <person name="Greub G."/>
            <person name="Miranda-Saavedra D."/>
            <person name="Chen N."/>
            <person name="Nash P."/>
            <person name="Ginger M.L."/>
            <person name="Horn M."/>
            <person name="Schaap P."/>
            <person name="Caler L."/>
            <person name="Loftus B."/>
        </authorList>
    </citation>
    <scope>NUCLEOTIDE SEQUENCE [LARGE SCALE GENOMIC DNA]</scope>
    <source>
        <strain evidence="11 12">Neff</strain>
    </source>
</reference>
<dbReference type="InterPro" id="IPR049469">
    <property type="entry name" value="RRP40_KH-I"/>
</dbReference>
<evidence type="ECO:0000256" key="7">
    <source>
        <dbReference type="ARBA" id="ARBA00022884"/>
    </source>
</evidence>
<evidence type="ECO:0000256" key="4">
    <source>
        <dbReference type="ARBA" id="ARBA00022490"/>
    </source>
</evidence>
<dbReference type="Pfam" id="PF21262">
    <property type="entry name" value="RRP40_S1"/>
    <property type="match status" value="1"/>
</dbReference>
<dbReference type="GO" id="GO:0003723">
    <property type="term" value="F:RNA binding"/>
    <property type="evidence" value="ECO:0007669"/>
    <property type="project" value="UniProtKB-KW"/>
</dbReference>
<dbReference type="Pfam" id="PF15985">
    <property type="entry name" value="KH_6"/>
    <property type="match status" value="1"/>
</dbReference>
<dbReference type="SUPFAM" id="SSF54791">
    <property type="entry name" value="Eukaryotic type KH-domain (KH-domain type I)"/>
    <property type="match status" value="1"/>
</dbReference>
<dbReference type="GO" id="GO:0071051">
    <property type="term" value="P:poly(A)-dependent snoRNA 3'-end processing"/>
    <property type="evidence" value="ECO:0007669"/>
    <property type="project" value="TreeGrafter"/>
</dbReference>
<dbReference type="SUPFAM" id="SSF110324">
    <property type="entry name" value="Ribosomal L27 protein-like"/>
    <property type="match status" value="1"/>
</dbReference>
<dbReference type="InterPro" id="IPR026699">
    <property type="entry name" value="Exosome_RNA_bind1/RRP40/RRP4"/>
</dbReference>
<dbReference type="VEuPathDB" id="AmoebaDB:ACA1_073070"/>
<dbReference type="FunFam" id="2.40.50.140:FF:000112">
    <property type="entry name" value="Exosome complex component RRP40"/>
    <property type="match status" value="1"/>
</dbReference>
<evidence type="ECO:0000256" key="9">
    <source>
        <dbReference type="ARBA" id="ARBA00030615"/>
    </source>
</evidence>
<evidence type="ECO:0000256" key="6">
    <source>
        <dbReference type="ARBA" id="ARBA00022835"/>
    </source>
</evidence>
<dbReference type="OrthoDB" id="340500at2759"/>
<keyword evidence="7" id="KW-0694">RNA-binding</keyword>
<dbReference type="OMA" id="SYMAFPN"/>
<dbReference type="InterPro" id="IPR004088">
    <property type="entry name" value="KH_dom_type_1"/>
</dbReference>
<evidence type="ECO:0000313" key="11">
    <source>
        <dbReference type="EMBL" id="ELR23673.1"/>
    </source>
</evidence>
<accession>L8HG23</accession>
<dbReference type="InterPro" id="IPR012340">
    <property type="entry name" value="NA-bd_OB-fold"/>
</dbReference>
<keyword evidence="4" id="KW-0963">Cytoplasm</keyword>
<keyword evidence="12" id="KW-1185">Reference proteome</keyword>
<keyword evidence="8" id="KW-0539">Nucleus</keyword>
<dbReference type="GeneID" id="14924656"/>
<evidence type="ECO:0000256" key="3">
    <source>
        <dbReference type="ARBA" id="ARBA00007841"/>
    </source>
</evidence>
<organism evidence="11 12">
    <name type="scientific">Acanthamoeba castellanii (strain ATCC 30010 / Neff)</name>
    <dbReference type="NCBI Taxonomy" id="1257118"/>
    <lineage>
        <taxon>Eukaryota</taxon>
        <taxon>Amoebozoa</taxon>
        <taxon>Discosea</taxon>
        <taxon>Longamoebia</taxon>
        <taxon>Centramoebida</taxon>
        <taxon>Acanthamoebidae</taxon>
        <taxon>Acanthamoeba</taxon>
    </lineage>
</organism>
<dbReference type="SUPFAM" id="SSF50249">
    <property type="entry name" value="Nucleic acid-binding proteins"/>
    <property type="match status" value="1"/>
</dbReference>
<dbReference type="GO" id="GO:0071035">
    <property type="term" value="P:nuclear polyadenylation-dependent rRNA catabolic process"/>
    <property type="evidence" value="ECO:0007669"/>
    <property type="project" value="TreeGrafter"/>
</dbReference>
<protein>
    <recommendedName>
        <fullName evidence="9">Ribosomal RNA-processing protein 40</fullName>
    </recommendedName>
</protein>
<dbReference type="Gene3D" id="3.30.1370.10">
    <property type="entry name" value="K Homology domain, type 1"/>
    <property type="match status" value="1"/>
</dbReference>
<dbReference type="Gene3D" id="2.40.50.100">
    <property type="match status" value="1"/>
</dbReference>
<evidence type="ECO:0000256" key="8">
    <source>
        <dbReference type="ARBA" id="ARBA00023242"/>
    </source>
</evidence>
<dbReference type="CDD" id="cd05790">
    <property type="entry name" value="S1_Rrp40"/>
    <property type="match status" value="1"/>
</dbReference>
<keyword evidence="6" id="KW-0271">Exosome</keyword>
<evidence type="ECO:0000256" key="2">
    <source>
        <dbReference type="ARBA" id="ARBA00004604"/>
    </source>
</evidence>
<dbReference type="InterPro" id="IPR036612">
    <property type="entry name" value="KH_dom_type_1_sf"/>
</dbReference>
<dbReference type="STRING" id="1257118.L8HG23"/>
<dbReference type="GO" id="GO:0010468">
    <property type="term" value="P:regulation of gene expression"/>
    <property type="evidence" value="ECO:0007669"/>
    <property type="project" value="UniProtKB-ARBA"/>
</dbReference>
<dbReference type="Proteomes" id="UP000011083">
    <property type="component" value="Unassembled WGS sequence"/>
</dbReference>
<dbReference type="RefSeq" id="XP_004353201.1">
    <property type="nucleotide sequence ID" value="XM_004353149.1"/>
</dbReference>
<dbReference type="GO" id="GO:0000467">
    <property type="term" value="P:exonucleolytic trimming to generate mature 3'-end of 5.8S rRNA from tricistronic rRNA transcript (SSU-rRNA, 5.8S rRNA, LSU-rRNA)"/>
    <property type="evidence" value="ECO:0007669"/>
    <property type="project" value="TreeGrafter"/>
</dbReference>
<dbReference type="GO" id="GO:0000176">
    <property type="term" value="C:nuclear exosome (RNase complex)"/>
    <property type="evidence" value="ECO:0007669"/>
    <property type="project" value="TreeGrafter"/>
</dbReference>
<dbReference type="GO" id="GO:0071038">
    <property type="term" value="P:TRAMP-dependent tRNA surveillance pathway"/>
    <property type="evidence" value="ECO:0007669"/>
    <property type="project" value="TreeGrafter"/>
</dbReference>
<dbReference type="Gene3D" id="2.40.50.140">
    <property type="entry name" value="Nucleic acid-binding proteins"/>
    <property type="match status" value="1"/>
</dbReference>
<dbReference type="EMBL" id="KB007857">
    <property type="protein sequence ID" value="ELR23673.1"/>
    <property type="molecule type" value="Genomic_DNA"/>
</dbReference>